<dbReference type="PROSITE" id="PS01049">
    <property type="entry name" value="YJEF_C_1"/>
    <property type="match status" value="1"/>
</dbReference>
<dbReference type="EC" id="4.2.1.93" evidence="1"/>
<evidence type="ECO:0000256" key="2">
    <source>
        <dbReference type="ARBA" id="ARBA00022741"/>
    </source>
</evidence>
<dbReference type="Proteomes" id="UP000694428">
    <property type="component" value="Unplaced"/>
</dbReference>
<dbReference type="AlphaFoldDB" id="A0A8C9F3F0"/>
<evidence type="ECO:0000256" key="5">
    <source>
        <dbReference type="ARBA" id="ARBA00023027"/>
    </source>
</evidence>
<evidence type="ECO:0000256" key="9">
    <source>
        <dbReference type="ARBA" id="ARBA00048847"/>
    </source>
</evidence>
<evidence type="ECO:0000256" key="3">
    <source>
        <dbReference type="ARBA" id="ARBA00022840"/>
    </source>
</evidence>
<evidence type="ECO:0000313" key="11">
    <source>
        <dbReference type="Ensembl" id="ENSPSTP00000009997.1"/>
    </source>
</evidence>
<sequence>YICKCGGSSLQGVISSKSDSPNAVHEVDKWLPRLHSVVIGPGLGRDEALLENTSKVRLDRDGLWLISQQPSLIQGYQRAILTPNYMEFSRLYEAMLRDPVDSSDHHGCVLRLSQALGNLTVVQKGERDLISDGEKVLVCSHEGSSRRCGGQGDLLSGSLGVLAHWAFLAGAEKTNGVLWSFCAGSCFNSASSQNVVKEKRRPTTARVIAFTVEFK</sequence>
<dbReference type="SUPFAM" id="SSF53613">
    <property type="entry name" value="Ribokinase-like"/>
    <property type="match status" value="1"/>
</dbReference>
<comment type="catalytic activity">
    <reaction evidence="8">
        <text>(6S)-NADPHX + ATP = ADP + phosphate + NADPH + H(+)</text>
        <dbReference type="Rhea" id="RHEA:32231"/>
        <dbReference type="ChEBI" id="CHEBI:15378"/>
        <dbReference type="ChEBI" id="CHEBI:30616"/>
        <dbReference type="ChEBI" id="CHEBI:43474"/>
        <dbReference type="ChEBI" id="CHEBI:57783"/>
        <dbReference type="ChEBI" id="CHEBI:64076"/>
        <dbReference type="ChEBI" id="CHEBI:456216"/>
        <dbReference type="EC" id="4.2.1.93"/>
    </reaction>
</comment>
<evidence type="ECO:0000256" key="8">
    <source>
        <dbReference type="ARBA" id="ARBA00047472"/>
    </source>
</evidence>
<proteinExistence type="predicted"/>
<organism evidence="11 12">
    <name type="scientific">Pavo cristatus</name>
    <name type="common">Indian peafowl</name>
    <name type="synonym">Blue peafowl</name>
    <dbReference type="NCBI Taxonomy" id="9049"/>
    <lineage>
        <taxon>Eukaryota</taxon>
        <taxon>Metazoa</taxon>
        <taxon>Chordata</taxon>
        <taxon>Craniata</taxon>
        <taxon>Vertebrata</taxon>
        <taxon>Euteleostomi</taxon>
        <taxon>Archelosauria</taxon>
        <taxon>Archosauria</taxon>
        <taxon>Dinosauria</taxon>
        <taxon>Saurischia</taxon>
        <taxon>Theropoda</taxon>
        <taxon>Coelurosauria</taxon>
        <taxon>Aves</taxon>
        <taxon>Neognathae</taxon>
        <taxon>Galloanserae</taxon>
        <taxon>Galliformes</taxon>
        <taxon>Phasianidae</taxon>
        <taxon>Phasianinae</taxon>
        <taxon>Pavo</taxon>
    </lineage>
</organism>
<evidence type="ECO:0000259" key="10">
    <source>
        <dbReference type="PROSITE" id="PS51383"/>
    </source>
</evidence>
<comment type="catalytic activity">
    <reaction evidence="9">
        <text>(6S)-NADHX + ATP = ADP + phosphate + NADH + H(+)</text>
        <dbReference type="Rhea" id="RHEA:19017"/>
        <dbReference type="ChEBI" id="CHEBI:15378"/>
        <dbReference type="ChEBI" id="CHEBI:30616"/>
        <dbReference type="ChEBI" id="CHEBI:43474"/>
        <dbReference type="ChEBI" id="CHEBI:57945"/>
        <dbReference type="ChEBI" id="CHEBI:64074"/>
        <dbReference type="ChEBI" id="CHEBI:456216"/>
        <dbReference type="EC" id="4.2.1.93"/>
    </reaction>
</comment>
<dbReference type="GO" id="GO:0005524">
    <property type="term" value="F:ATP binding"/>
    <property type="evidence" value="ECO:0007669"/>
    <property type="project" value="UniProtKB-KW"/>
</dbReference>
<dbReference type="PROSITE" id="PS51383">
    <property type="entry name" value="YJEF_C_3"/>
    <property type="match status" value="1"/>
</dbReference>
<dbReference type="CDD" id="cd01171">
    <property type="entry name" value="YXKO-related"/>
    <property type="match status" value="1"/>
</dbReference>
<keyword evidence="12" id="KW-1185">Reference proteome</keyword>
<accession>A0A8C9F3F0</accession>
<evidence type="ECO:0000256" key="7">
    <source>
        <dbReference type="ARBA" id="ARBA00029804"/>
    </source>
</evidence>
<keyword evidence="4" id="KW-0521">NADP</keyword>
<reference evidence="11" key="1">
    <citation type="submission" date="2025-08" db="UniProtKB">
        <authorList>
            <consortium name="Ensembl"/>
        </authorList>
    </citation>
    <scope>IDENTIFICATION</scope>
</reference>
<keyword evidence="3" id="KW-0067">ATP-binding</keyword>
<keyword evidence="2" id="KW-0547">Nucleotide-binding</keyword>
<keyword evidence="6" id="KW-0456">Lyase</keyword>
<dbReference type="Pfam" id="PF01256">
    <property type="entry name" value="Carb_kinase"/>
    <property type="match status" value="1"/>
</dbReference>
<evidence type="ECO:0000313" key="12">
    <source>
        <dbReference type="Proteomes" id="UP000694428"/>
    </source>
</evidence>
<dbReference type="PANTHER" id="PTHR12592:SF0">
    <property type="entry name" value="ATP-DEPENDENT (S)-NAD(P)H-HYDRATE DEHYDRATASE"/>
    <property type="match status" value="1"/>
</dbReference>
<name>A0A8C9F3F0_PAVCR</name>
<dbReference type="GO" id="GO:0110051">
    <property type="term" value="P:metabolite repair"/>
    <property type="evidence" value="ECO:0007669"/>
    <property type="project" value="TreeGrafter"/>
</dbReference>
<dbReference type="GO" id="GO:0047453">
    <property type="term" value="F:ATP-dependent NAD(P)H-hydrate dehydratase activity"/>
    <property type="evidence" value="ECO:0007669"/>
    <property type="project" value="UniProtKB-EC"/>
</dbReference>
<evidence type="ECO:0000256" key="1">
    <source>
        <dbReference type="ARBA" id="ARBA00013249"/>
    </source>
</evidence>
<evidence type="ECO:0000256" key="4">
    <source>
        <dbReference type="ARBA" id="ARBA00022857"/>
    </source>
</evidence>
<dbReference type="PANTHER" id="PTHR12592">
    <property type="entry name" value="ATP-DEPENDENT (S)-NAD(P)H-HYDRATE DEHYDRATASE FAMILY MEMBER"/>
    <property type="match status" value="1"/>
</dbReference>
<reference evidence="11" key="2">
    <citation type="submission" date="2025-09" db="UniProtKB">
        <authorList>
            <consortium name="Ensembl"/>
        </authorList>
    </citation>
    <scope>IDENTIFICATION</scope>
</reference>
<feature type="domain" description="YjeF C-terminal" evidence="10">
    <location>
        <begin position="1"/>
        <end position="215"/>
    </location>
</feature>
<keyword evidence="5" id="KW-0520">NAD</keyword>
<dbReference type="InterPro" id="IPR029056">
    <property type="entry name" value="Ribokinase-like"/>
</dbReference>
<dbReference type="Gene3D" id="3.40.1190.20">
    <property type="match status" value="1"/>
</dbReference>
<evidence type="ECO:0000256" key="6">
    <source>
        <dbReference type="ARBA" id="ARBA00023239"/>
    </source>
</evidence>
<dbReference type="InterPro" id="IPR000631">
    <property type="entry name" value="CARKD"/>
</dbReference>
<dbReference type="InterPro" id="IPR017953">
    <property type="entry name" value="Carbohydrate_kinase_pred_CS"/>
</dbReference>
<protein>
    <recommendedName>
        <fullName evidence="1">ATP-dependent NAD(P)H-hydrate dehydratase</fullName>
        <ecNumber evidence="1">4.2.1.93</ecNumber>
    </recommendedName>
    <alternativeName>
        <fullName evidence="7">NAD(P)HX dehydratase</fullName>
    </alternativeName>
</protein>
<dbReference type="Ensembl" id="ENSPSTT00000010496.1">
    <property type="protein sequence ID" value="ENSPSTP00000009997.1"/>
    <property type="gene ID" value="ENSPSTG00000007060.1"/>
</dbReference>